<gene>
    <name evidence="2" type="ORF">TCIL3000_0_03500</name>
</gene>
<evidence type="ECO:0000256" key="1">
    <source>
        <dbReference type="SAM" id="Phobius"/>
    </source>
</evidence>
<comment type="caution">
    <text evidence="2">The sequence shown here is derived from an EMBL/GenBank/DDBJ whole genome shotgun (WGS) entry which is preliminary data.</text>
</comment>
<keyword evidence="1" id="KW-0812">Transmembrane</keyword>
<dbReference type="EMBL" id="CAEQ01000795">
    <property type="protein sequence ID" value="CCD12581.1"/>
    <property type="molecule type" value="Genomic_DNA"/>
</dbReference>
<dbReference type="AlphaFoldDB" id="F9W5X8"/>
<keyword evidence="1" id="KW-0472">Membrane</keyword>
<dbReference type="Proteomes" id="UP000000702">
    <property type="component" value="Unassembled WGS sequence"/>
</dbReference>
<sequence>MLIVLLLLLGLVLAAEVTCTHLCHYPCSPPSAPSDHNCFFFCAVLQCFPHSFIRSLCDMFTQKIFVFLYFCFHRYSSFPPHFALSLRHSATNGIYTGHVGEVNGVVCRDDVKCLSMYKLGGRTHRIPPNFCFLSFIFFFSFFFLLL</sequence>
<evidence type="ECO:0000313" key="3">
    <source>
        <dbReference type="Proteomes" id="UP000000702"/>
    </source>
</evidence>
<keyword evidence="1" id="KW-1133">Transmembrane helix</keyword>
<reference evidence="3" key="1">
    <citation type="submission" date="2011-07" db="EMBL/GenBank/DDBJ databases">
        <title>Divergent evolution of antigenic variation in African trypanosomes.</title>
        <authorList>
            <person name="Jackson A.P."/>
            <person name="Berry A."/>
            <person name="Allison H.C."/>
            <person name="Burton P."/>
            <person name="Anderson J."/>
            <person name="Aslett M."/>
            <person name="Brown R."/>
            <person name="Corton N."/>
            <person name="Harris D."/>
            <person name="Hauser H."/>
            <person name="Gamble J."/>
            <person name="Gilderthorp R."/>
            <person name="McQuillan J."/>
            <person name="Quail M.A."/>
            <person name="Sanders M."/>
            <person name="Van Tonder A."/>
            <person name="Ginger M.L."/>
            <person name="Donelson J.E."/>
            <person name="Field M.C."/>
            <person name="Barry J.D."/>
            <person name="Berriman M."/>
            <person name="Hertz-Fowler C."/>
        </authorList>
    </citation>
    <scope>NUCLEOTIDE SEQUENCE [LARGE SCALE GENOMIC DNA]</scope>
    <source>
        <strain evidence="3">IL3000</strain>
    </source>
</reference>
<organism evidence="2 3">
    <name type="scientific">Trypanosoma congolense (strain IL3000)</name>
    <dbReference type="NCBI Taxonomy" id="1068625"/>
    <lineage>
        <taxon>Eukaryota</taxon>
        <taxon>Discoba</taxon>
        <taxon>Euglenozoa</taxon>
        <taxon>Kinetoplastea</taxon>
        <taxon>Metakinetoplastina</taxon>
        <taxon>Trypanosomatida</taxon>
        <taxon>Trypanosomatidae</taxon>
        <taxon>Trypanosoma</taxon>
        <taxon>Nannomonas</taxon>
    </lineage>
</organism>
<protein>
    <submittedName>
        <fullName evidence="2">Uncharacterized protein</fullName>
    </submittedName>
</protein>
<name>F9W5X8_TRYCI</name>
<accession>F9W5X8</accession>
<keyword evidence="3" id="KW-1185">Reference proteome</keyword>
<evidence type="ECO:0000313" key="2">
    <source>
        <dbReference type="EMBL" id="CCD12581.1"/>
    </source>
</evidence>
<feature type="transmembrane region" description="Helical" evidence="1">
    <location>
        <begin position="126"/>
        <end position="145"/>
    </location>
</feature>
<proteinExistence type="predicted"/>
<reference evidence="2 3" key="2">
    <citation type="journal article" date="2012" name="Proc. Natl. Acad. Sci. U.S.A.">
        <title>Antigenic diversity is generated by distinct evolutionary mechanisms in African trypanosome species.</title>
        <authorList>
            <person name="Jackson A.P."/>
            <person name="Berry A."/>
            <person name="Aslett M."/>
            <person name="Allison H.C."/>
            <person name="Burton P."/>
            <person name="Vavrova-Anderson J."/>
            <person name="Brown R."/>
            <person name="Browne H."/>
            <person name="Corton N."/>
            <person name="Hauser H."/>
            <person name="Gamble J."/>
            <person name="Gilderthorp R."/>
            <person name="Marcello L."/>
            <person name="McQuillan J."/>
            <person name="Otto T.D."/>
            <person name="Quail M.A."/>
            <person name="Sanders M.J."/>
            <person name="van Tonder A."/>
            <person name="Ginger M.L."/>
            <person name="Field M.C."/>
            <person name="Barry J.D."/>
            <person name="Hertz-Fowler C."/>
            <person name="Berriman M."/>
        </authorList>
    </citation>
    <scope>NUCLEOTIDE SEQUENCE [LARGE SCALE GENOMIC DNA]</scope>
    <source>
        <strain evidence="2 3">IL3000</strain>
    </source>
</reference>